<reference evidence="1 2" key="1">
    <citation type="journal article" date="2017" name="Infect. Genet. Evol.">
        <title>Comparative genome analysis of fish pathogen Flavobacterium columnare reveals extensive sequence diversity within the species.</title>
        <authorList>
            <person name="Kayansamruaj P."/>
            <person name="Dong H.T."/>
            <person name="Hirono I."/>
            <person name="Kondo H."/>
            <person name="Senapin S."/>
            <person name="Rodkhum C."/>
        </authorList>
    </citation>
    <scope>NUCLEOTIDE SEQUENCE [LARGE SCALE GENOMIC DNA]</scope>
    <source>
        <strain evidence="1 2">1214</strain>
    </source>
</reference>
<dbReference type="OrthoDB" id="1373527at2"/>
<evidence type="ECO:0000313" key="1">
    <source>
        <dbReference type="EMBL" id="OWP76985.1"/>
    </source>
</evidence>
<dbReference type="PROSITE" id="PS51257">
    <property type="entry name" value="PROKAR_LIPOPROTEIN"/>
    <property type="match status" value="1"/>
</dbReference>
<evidence type="ECO:0008006" key="3">
    <source>
        <dbReference type="Google" id="ProtNLM"/>
    </source>
</evidence>
<name>A0A246GAI0_9FLAO</name>
<dbReference type="EMBL" id="MTCY01000021">
    <property type="protein sequence ID" value="OWP76985.1"/>
    <property type="molecule type" value="Genomic_DNA"/>
</dbReference>
<comment type="caution">
    <text evidence="1">The sequence shown here is derived from an EMBL/GenBank/DDBJ whole genome shotgun (WGS) entry which is preliminary data.</text>
</comment>
<protein>
    <recommendedName>
        <fullName evidence="3">Lipoprotein</fullName>
    </recommendedName>
</protein>
<sequence>MKKIFLSLLVASSLFSCSKDEVNETKSVESVKINSQRVSEDVFGKVYYNKEGNLKLRIMNRFGDTSKISITSAADSKEYFLFDDAEVMHIPVGGKSDVYFLSKARKFVFSNPEENQLLNELKKILIFGTGNHGTSVRLDIAKDLSSIVLSADTSITFTKL</sequence>
<dbReference type="Proteomes" id="UP000198034">
    <property type="component" value="Unassembled WGS sequence"/>
</dbReference>
<gene>
    <name evidence="1" type="ORF">BWK62_08525</name>
</gene>
<organism evidence="1 2">
    <name type="scientific">Flavobacterium columnare</name>
    <dbReference type="NCBI Taxonomy" id="996"/>
    <lineage>
        <taxon>Bacteria</taxon>
        <taxon>Pseudomonadati</taxon>
        <taxon>Bacteroidota</taxon>
        <taxon>Flavobacteriia</taxon>
        <taxon>Flavobacteriales</taxon>
        <taxon>Flavobacteriaceae</taxon>
        <taxon>Flavobacterium</taxon>
    </lineage>
</organism>
<accession>A0A246GAI0</accession>
<evidence type="ECO:0000313" key="2">
    <source>
        <dbReference type="Proteomes" id="UP000198034"/>
    </source>
</evidence>
<dbReference type="AlphaFoldDB" id="A0A246GAI0"/>
<proteinExistence type="predicted"/>